<keyword evidence="6" id="KW-0813">Transport</keyword>
<dbReference type="CDD" id="cd17324">
    <property type="entry name" value="MFS_NepI_like"/>
    <property type="match status" value="1"/>
</dbReference>
<dbReference type="PANTHER" id="PTHR43124:SF4">
    <property type="entry name" value="SUGAR EFFLUX TRANSPORTER"/>
    <property type="match status" value="1"/>
</dbReference>
<keyword evidence="5" id="KW-0472">Membrane</keyword>
<keyword evidence="4" id="KW-1133">Transmembrane helix</keyword>
<dbReference type="KEGG" id="bsto:C0V70_17370"/>
<gene>
    <name evidence="6" type="ORF">C0V70_17370</name>
</gene>
<dbReference type="InterPro" id="IPR011701">
    <property type="entry name" value="MFS"/>
</dbReference>
<keyword evidence="6" id="KW-0762">Sugar transport</keyword>
<dbReference type="RefSeq" id="WP_102245130.1">
    <property type="nucleotide sequence ID" value="NZ_CP025704.1"/>
</dbReference>
<dbReference type="EMBL" id="CP025704">
    <property type="protein sequence ID" value="AUN99841.1"/>
    <property type="molecule type" value="Genomic_DNA"/>
</dbReference>
<keyword evidence="7" id="KW-1185">Reference proteome</keyword>
<evidence type="ECO:0000313" key="6">
    <source>
        <dbReference type="EMBL" id="AUN99841.1"/>
    </source>
</evidence>
<dbReference type="PROSITE" id="PS50850">
    <property type="entry name" value="MFS"/>
    <property type="match status" value="1"/>
</dbReference>
<keyword evidence="2" id="KW-1003">Cell membrane</keyword>
<keyword evidence="3" id="KW-0812">Transmembrane</keyword>
<dbReference type="Proteomes" id="UP000235584">
    <property type="component" value="Chromosome"/>
</dbReference>
<organism evidence="6 7">
    <name type="scientific">Bacteriovorax stolpii</name>
    <name type="common">Bdellovibrio stolpii</name>
    <dbReference type="NCBI Taxonomy" id="960"/>
    <lineage>
        <taxon>Bacteria</taxon>
        <taxon>Pseudomonadati</taxon>
        <taxon>Bdellovibrionota</taxon>
        <taxon>Bacteriovoracia</taxon>
        <taxon>Bacteriovoracales</taxon>
        <taxon>Bacteriovoracaceae</taxon>
        <taxon>Bacteriovorax</taxon>
    </lineage>
</organism>
<reference evidence="6 7" key="1">
    <citation type="submission" date="2018-01" db="EMBL/GenBank/DDBJ databases">
        <title>Complete genome sequence of Bacteriovorax stolpii DSM12778.</title>
        <authorList>
            <person name="Tang B."/>
            <person name="Chang J."/>
        </authorList>
    </citation>
    <scope>NUCLEOTIDE SEQUENCE [LARGE SCALE GENOMIC DNA]</scope>
    <source>
        <strain evidence="6 7">DSM 12778</strain>
    </source>
</reference>
<protein>
    <submittedName>
        <fullName evidence="6">Sugar transporter</fullName>
    </submittedName>
</protein>
<proteinExistence type="predicted"/>
<dbReference type="AlphaFoldDB" id="A0A2K9NWF4"/>
<dbReference type="SUPFAM" id="SSF103473">
    <property type="entry name" value="MFS general substrate transporter"/>
    <property type="match status" value="1"/>
</dbReference>
<dbReference type="NCBIfam" id="NF002921">
    <property type="entry name" value="PRK03545.1"/>
    <property type="match status" value="1"/>
</dbReference>
<sequence>MTNQQSLKQWLPSLGLGFAGFIFVTTEFIPVGLLPEIAEGIQKNEAFIGLMMTIYAWIVATMSLPMTVWSAKFNRRKLLLTLLVLFILAHVIAMNATNFPVLMLSRVVVALLHSIFWSITIPLAVRVAPPGKETQSLALVSTTTTLGSILGIPLGTSIGQIFGWRWAFGSIGIGALIVLCSLYKTFPNLKSQNSGNFKSVPGLFKNKVIVLIYLVTAISITGHFTAFTYIKPYLRTIGHYTPNNIVFILFVFGCSGIIGSLIGGRALASSLRKPLLIALAIMGISLLLWNLLTFSIVALAALALFWGASMSVMGLVFQTAIVSSAPEAQDVAVSLYSGIFNIGIGSGALIGSFASVNYLGSVGYLGAGFLLLSLIISLAIPFHQVKKTFGGDVSFH</sequence>
<dbReference type="Pfam" id="PF07690">
    <property type="entry name" value="MFS_1"/>
    <property type="match status" value="1"/>
</dbReference>
<dbReference type="InterPro" id="IPR020846">
    <property type="entry name" value="MFS_dom"/>
</dbReference>
<dbReference type="GO" id="GO:0005886">
    <property type="term" value="C:plasma membrane"/>
    <property type="evidence" value="ECO:0007669"/>
    <property type="project" value="UniProtKB-SubCell"/>
</dbReference>
<evidence type="ECO:0000256" key="4">
    <source>
        <dbReference type="ARBA" id="ARBA00022989"/>
    </source>
</evidence>
<evidence type="ECO:0000256" key="5">
    <source>
        <dbReference type="ARBA" id="ARBA00023136"/>
    </source>
</evidence>
<name>A0A2K9NWF4_BACTC</name>
<dbReference type="Gene3D" id="1.20.1250.20">
    <property type="entry name" value="MFS general substrate transporter like domains"/>
    <property type="match status" value="2"/>
</dbReference>
<evidence type="ECO:0000313" key="7">
    <source>
        <dbReference type="Proteomes" id="UP000235584"/>
    </source>
</evidence>
<comment type="subcellular location">
    <subcellularLocation>
        <location evidence="1">Cell membrane</location>
        <topology evidence="1">Multi-pass membrane protein</topology>
    </subcellularLocation>
</comment>
<evidence type="ECO:0000256" key="1">
    <source>
        <dbReference type="ARBA" id="ARBA00004651"/>
    </source>
</evidence>
<dbReference type="GO" id="GO:0022857">
    <property type="term" value="F:transmembrane transporter activity"/>
    <property type="evidence" value="ECO:0007669"/>
    <property type="project" value="InterPro"/>
</dbReference>
<evidence type="ECO:0000256" key="2">
    <source>
        <dbReference type="ARBA" id="ARBA00022475"/>
    </source>
</evidence>
<accession>A0A2K9NWF4</accession>
<dbReference type="PANTHER" id="PTHR43124">
    <property type="entry name" value="PURINE EFFLUX PUMP PBUE"/>
    <property type="match status" value="1"/>
</dbReference>
<evidence type="ECO:0000256" key="3">
    <source>
        <dbReference type="ARBA" id="ARBA00022692"/>
    </source>
</evidence>
<dbReference type="OrthoDB" id="5289179at2"/>
<dbReference type="InterPro" id="IPR050189">
    <property type="entry name" value="MFS_Efflux_Transporters"/>
</dbReference>
<dbReference type="InterPro" id="IPR036259">
    <property type="entry name" value="MFS_trans_sf"/>
</dbReference>